<organism evidence="2">
    <name type="scientific">termite gut metagenome</name>
    <dbReference type="NCBI Taxonomy" id="433724"/>
    <lineage>
        <taxon>unclassified sequences</taxon>
        <taxon>metagenomes</taxon>
        <taxon>organismal metagenomes</taxon>
    </lineage>
</organism>
<evidence type="ECO:0000259" key="1">
    <source>
        <dbReference type="Pfam" id="PF19815"/>
    </source>
</evidence>
<name>A0A5J4SZW1_9ZZZZ</name>
<accession>A0A5J4SZW1</accession>
<dbReference type="InterPro" id="IPR046265">
    <property type="entry name" value="DUF6298"/>
</dbReference>
<dbReference type="EMBL" id="SNRY01000010">
    <property type="protein sequence ID" value="KAA6351709.1"/>
    <property type="molecule type" value="Genomic_DNA"/>
</dbReference>
<dbReference type="Gene3D" id="2.160.20.10">
    <property type="entry name" value="Single-stranded right-handed beta-helix, Pectin lyase-like"/>
    <property type="match status" value="2"/>
</dbReference>
<gene>
    <name evidence="2" type="ORF">EZS27_000980</name>
</gene>
<dbReference type="InterPro" id="IPR012334">
    <property type="entry name" value="Pectin_lyas_fold"/>
</dbReference>
<dbReference type="Pfam" id="PF19815">
    <property type="entry name" value="DUF6298"/>
    <property type="match status" value="1"/>
</dbReference>
<evidence type="ECO:0000313" key="2">
    <source>
        <dbReference type="EMBL" id="KAA6351709.1"/>
    </source>
</evidence>
<dbReference type="SUPFAM" id="SSF51126">
    <property type="entry name" value="Pectin lyase-like"/>
    <property type="match status" value="1"/>
</dbReference>
<dbReference type="InterPro" id="IPR011050">
    <property type="entry name" value="Pectin_lyase_fold/virulence"/>
</dbReference>
<protein>
    <recommendedName>
        <fullName evidence="1">DUF6298 domain-containing protein</fullName>
    </recommendedName>
</protein>
<comment type="caution">
    <text evidence="2">The sequence shown here is derived from an EMBL/GenBank/DDBJ whole genome shotgun (WGS) entry which is preliminary data.</text>
</comment>
<feature type="domain" description="DUF6298" evidence="1">
    <location>
        <begin position="468"/>
        <end position="952"/>
    </location>
</feature>
<dbReference type="AlphaFoldDB" id="A0A5J4SZW1"/>
<reference evidence="2" key="1">
    <citation type="submission" date="2019-03" db="EMBL/GenBank/DDBJ databases">
        <title>Single cell metagenomics reveals metabolic interactions within the superorganism composed of flagellate Streblomastix strix and complex community of Bacteroidetes bacteria on its surface.</title>
        <authorList>
            <person name="Treitli S.C."/>
            <person name="Kolisko M."/>
            <person name="Husnik F."/>
            <person name="Keeling P."/>
            <person name="Hampl V."/>
        </authorList>
    </citation>
    <scope>NUCLEOTIDE SEQUENCE</scope>
    <source>
        <strain evidence="2">STM</strain>
    </source>
</reference>
<sequence length="1033" mass="116397">MTNRIIATSLFIGLLTMGFVQITAQTLALEVKDGKLTYKQDHKGNQVLDYSYCGYMSSEQDIPDVENAVFVAWQSGDNTERIQRAIDYVSSLPLNKDGLRGAVLLDKGVFLLNKGLRINASGVVLRGIDRDKTILQRQGTDRETLLTVEGEPNLTIRDSLTLVSGYVPVNSRELEISSGNRLKTGDRVMIVRPSVKEWINALKCNEFGGGIGALGWKPGDMDMYWDRTVTQVTGNRILIDAPLTVAIDAQYGGAKILPYQWKGRIAHTGIENLTLISGYDKQYPKDEEHCWTGISMENIENCWIRRINFKHFSGSAVILQQTASRITVEDCISRQPISEIGGLRRCTFYTLGQQTLFQRCYSEYGIHDFAAGYCAAGPNAFVQCESKESLGFSGSIDSWACGLLFDIVNIDGHNLSYKNLGQDKSGAGWNTANSFFWQCTAAEIECYSPADDAKNRAYGCWAQFSGDGEWAESNNHVQPRSLFYVQLRERLGKDCLSRSRILPMNTNASSSPTVEVAMQLAKEAYIPKLTLEHWIEQGVFSAPVSPDNINTIEKIRFNAAKQVSPVNNVFEITNGRLLMNGALLAGNKHDVPWWSGKLRNTFLSSAKPHITRFVPGRTGIGLTDCIDSVIGYMTQKNILALDHNYGLWYDRRRDDHERIRRRDGDVWAPFYELPFARSSQGTAWDGLSKYDLNRPNTWYWMRLKQFARKGAEKGLLLFHENYFQHNIIEAGAHWVDSPWRTANNINNTGFAEPVHFAGDKRVFVADMFYDVSHPVRRELHRSYTRQCLEQLADCPNVIHLISAEYTGPLDFVRFWLDVIVEWKAETGKPVKIALSATKDVQDAILDDSKRASVVDIIDIRYWHYKSDGTVYAPEGGKNLAPRQHARKMDIGRVTFDNVYHAVSEYRRKFPQKAVTYYAQGYSVSAWAVLMAGGSCPALSIEDNNFLIDVAQMKPQETGNSPYRIMEKPGIGVIIYSQSETDIPLTLASGYYCVKRINPHTGDIKLIDNKLKINQLYHLKVPSGGGGIYWFHKL</sequence>
<proteinExistence type="predicted"/>